<dbReference type="KEGG" id="psq:PUNSTDRAFT_139755"/>
<organism evidence="2 3">
    <name type="scientific">Punctularia strigosozonata (strain HHB-11173)</name>
    <name type="common">White-rot fungus</name>
    <dbReference type="NCBI Taxonomy" id="741275"/>
    <lineage>
        <taxon>Eukaryota</taxon>
        <taxon>Fungi</taxon>
        <taxon>Dikarya</taxon>
        <taxon>Basidiomycota</taxon>
        <taxon>Agaricomycotina</taxon>
        <taxon>Agaricomycetes</taxon>
        <taxon>Corticiales</taxon>
        <taxon>Punctulariaceae</taxon>
        <taxon>Punctularia</taxon>
    </lineage>
</organism>
<dbReference type="HOGENOM" id="CLU_1856312_0_0_1"/>
<feature type="compositionally biased region" description="Polar residues" evidence="1">
    <location>
        <begin position="14"/>
        <end position="38"/>
    </location>
</feature>
<dbReference type="Proteomes" id="UP000054196">
    <property type="component" value="Unassembled WGS sequence"/>
</dbReference>
<dbReference type="RefSeq" id="XP_007389546.1">
    <property type="nucleotide sequence ID" value="XM_007389484.1"/>
</dbReference>
<evidence type="ECO:0000313" key="3">
    <source>
        <dbReference type="Proteomes" id="UP000054196"/>
    </source>
</evidence>
<dbReference type="AlphaFoldDB" id="R7RYQ9"/>
<dbReference type="EMBL" id="JH687728">
    <property type="protein sequence ID" value="EIN03225.1"/>
    <property type="molecule type" value="Genomic_DNA"/>
</dbReference>
<name>R7RYQ9_PUNST</name>
<feature type="region of interest" description="Disordered" evidence="1">
    <location>
        <begin position="1"/>
        <end position="138"/>
    </location>
</feature>
<sequence length="138" mass="15353">MSEDEMPPVKARPQSRTISGGRNGNMEPTSRSRASGSSRPVHHRTLSPPPAAGPSRYLGALEQTDEDEPPPVQPRPKPRPVKKTREEVQTDDDEPPPIKPRPKPRPVKRAAREEEQMDDDEPPIVKPRSKPGPAKDLR</sequence>
<evidence type="ECO:0000313" key="2">
    <source>
        <dbReference type="EMBL" id="EIN03225.1"/>
    </source>
</evidence>
<proteinExistence type="predicted"/>
<keyword evidence="3" id="KW-1185">Reference proteome</keyword>
<evidence type="ECO:0000256" key="1">
    <source>
        <dbReference type="SAM" id="MobiDB-lite"/>
    </source>
</evidence>
<gene>
    <name evidence="2" type="ORF">PUNSTDRAFT_139755</name>
</gene>
<accession>R7RYQ9</accession>
<feature type="compositionally biased region" description="Basic residues" evidence="1">
    <location>
        <begin position="100"/>
        <end position="109"/>
    </location>
</feature>
<protein>
    <submittedName>
        <fullName evidence="2">Uncharacterized protein</fullName>
    </submittedName>
</protein>
<reference evidence="3" key="1">
    <citation type="journal article" date="2012" name="Science">
        <title>The Paleozoic origin of enzymatic lignin decomposition reconstructed from 31 fungal genomes.</title>
        <authorList>
            <person name="Floudas D."/>
            <person name="Binder M."/>
            <person name="Riley R."/>
            <person name="Barry K."/>
            <person name="Blanchette R.A."/>
            <person name="Henrissat B."/>
            <person name="Martinez A.T."/>
            <person name="Otillar R."/>
            <person name="Spatafora J.W."/>
            <person name="Yadav J.S."/>
            <person name="Aerts A."/>
            <person name="Benoit I."/>
            <person name="Boyd A."/>
            <person name="Carlson A."/>
            <person name="Copeland A."/>
            <person name="Coutinho P.M."/>
            <person name="de Vries R.P."/>
            <person name="Ferreira P."/>
            <person name="Findley K."/>
            <person name="Foster B."/>
            <person name="Gaskell J."/>
            <person name="Glotzer D."/>
            <person name="Gorecki P."/>
            <person name="Heitman J."/>
            <person name="Hesse C."/>
            <person name="Hori C."/>
            <person name="Igarashi K."/>
            <person name="Jurgens J.A."/>
            <person name="Kallen N."/>
            <person name="Kersten P."/>
            <person name="Kohler A."/>
            <person name="Kuees U."/>
            <person name="Kumar T.K.A."/>
            <person name="Kuo A."/>
            <person name="LaButti K."/>
            <person name="Larrondo L.F."/>
            <person name="Lindquist E."/>
            <person name="Ling A."/>
            <person name="Lombard V."/>
            <person name="Lucas S."/>
            <person name="Lundell T."/>
            <person name="Martin R."/>
            <person name="McLaughlin D.J."/>
            <person name="Morgenstern I."/>
            <person name="Morin E."/>
            <person name="Murat C."/>
            <person name="Nagy L.G."/>
            <person name="Nolan M."/>
            <person name="Ohm R.A."/>
            <person name="Patyshakuliyeva A."/>
            <person name="Rokas A."/>
            <person name="Ruiz-Duenas F.J."/>
            <person name="Sabat G."/>
            <person name="Salamov A."/>
            <person name="Samejima M."/>
            <person name="Schmutz J."/>
            <person name="Slot J.C."/>
            <person name="St John F."/>
            <person name="Stenlid J."/>
            <person name="Sun H."/>
            <person name="Sun S."/>
            <person name="Syed K."/>
            <person name="Tsang A."/>
            <person name="Wiebenga A."/>
            <person name="Young D."/>
            <person name="Pisabarro A."/>
            <person name="Eastwood D.C."/>
            <person name="Martin F."/>
            <person name="Cullen D."/>
            <person name="Grigoriev I.V."/>
            <person name="Hibbett D.S."/>
        </authorList>
    </citation>
    <scope>NUCLEOTIDE SEQUENCE [LARGE SCALE GENOMIC DNA]</scope>
    <source>
        <strain evidence="3">HHB-11173 SS5</strain>
    </source>
</reference>
<dbReference type="GeneID" id="18880450"/>